<dbReference type="AlphaFoldDB" id="A0A915DU95"/>
<proteinExistence type="predicted"/>
<evidence type="ECO:0000313" key="1">
    <source>
        <dbReference type="Proteomes" id="UP000887574"/>
    </source>
</evidence>
<protein>
    <submittedName>
        <fullName evidence="2">Uncharacterized protein</fullName>
    </submittedName>
</protein>
<dbReference type="WBParaSite" id="jg23012">
    <property type="protein sequence ID" value="jg23012"/>
    <property type="gene ID" value="jg23012"/>
</dbReference>
<keyword evidence="1" id="KW-1185">Reference proteome</keyword>
<dbReference type="Proteomes" id="UP000887574">
    <property type="component" value="Unplaced"/>
</dbReference>
<organism evidence="1 2">
    <name type="scientific">Ditylenchus dipsaci</name>
    <dbReference type="NCBI Taxonomy" id="166011"/>
    <lineage>
        <taxon>Eukaryota</taxon>
        <taxon>Metazoa</taxon>
        <taxon>Ecdysozoa</taxon>
        <taxon>Nematoda</taxon>
        <taxon>Chromadorea</taxon>
        <taxon>Rhabditida</taxon>
        <taxon>Tylenchina</taxon>
        <taxon>Tylenchomorpha</taxon>
        <taxon>Sphaerularioidea</taxon>
        <taxon>Anguinidae</taxon>
        <taxon>Anguininae</taxon>
        <taxon>Ditylenchus</taxon>
    </lineage>
</organism>
<reference evidence="2" key="1">
    <citation type="submission" date="2022-11" db="UniProtKB">
        <authorList>
            <consortium name="WormBaseParasite"/>
        </authorList>
    </citation>
    <scope>IDENTIFICATION</scope>
</reference>
<name>A0A915DU95_9BILA</name>
<sequence>MGCRCKSTSLCQDVSWICPQCNHSVLFKNYANDETKIAAVAGAVPGQTNHLQQAHHISNPSMMTSSPHHQIHKQPSLNAAAAANAYQNSSSVRTSSTHR</sequence>
<evidence type="ECO:0000313" key="2">
    <source>
        <dbReference type="WBParaSite" id="jg23012"/>
    </source>
</evidence>
<accession>A0A915DU95</accession>